<dbReference type="Proteomes" id="UP001602058">
    <property type="component" value="Unassembled WGS sequence"/>
</dbReference>
<gene>
    <name evidence="2" type="ORF">ACFY1D_29720</name>
</gene>
<keyword evidence="3" id="KW-1185">Reference proteome</keyword>
<organism evidence="2 3">
    <name type="scientific">Streptomyces bluensis</name>
    <dbReference type="NCBI Taxonomy" id="33897"/>
    <lineage>
        <taxon>Bacteria</taxon>
        <taxon>Bacillati</taxon>
        <taxon>Actinomycetota</taxon>
        <taxon>Actinomycetes</taxon>
        <taxon>Kitasatosporales</taxon>
        <taxon>Streptomycetaceae</taxon>
        <taxon>Streptomyces</taxon>
    </lineage>
</organism>
<comment type="caution">
    <text evidence="2">The sequence shown here is derived from an EMBL/GenBank/DDBJ whole genome shotgun (WGS) entry which is preliminary data.</text>
</comment>
<feature type="region of interest" description="Disordered" evidence="1">
    <location>
        <begin position="75"/>
        <end position="132"/>
    </location>
</feature>
<feature type="region of interest" description="Disordered" evidence="1">
    <location>
        <begin position="1"/>
        <end position="21"/>
    </location>
</feature>
<feature type="compositionally biased region" description="Acidic residues" evidence="1">
    <location>
        <begin position="1"/>
        <end position="11"/>
    </location>
</feature>
<dbReference type="RefSeq" id="WP_387890852.1">
    <property type="nucleotide sequence ID" value="NZ_JBIAWJ010000019.1"/>
</dbReference>
<feature type="compositionally biased region" description="Basic and acidic residues" evidence="1">
    <location>
        <begin position="83"/>
        <end position="113"/>
    </location>
</feature>
<protein>
    <submittedName>
        <fullName evidence="2">Uncharacterized protein</fullName>
    </submittedName>
</protein>
<proteinExistence type="predicted"/>
<evidence type="ECO:0000313" key="3">
    <source>
        <dbReference type="Proteomes" id="UP001602058"/>
    </source>
</evidence>
<evidence type="ECO:0000313" key="2">
    <source>
        <dbReference type="EMBL" id="MFF4525572.1"/>
    </source>
</evidence>
<dbReference type="EMBL" id="JBIAWJ010000019">
    <property type="protein sequence ID" value="MFF4525572.1"/>
    <property type="molecule type" value="Genomic_DNA"/>
</dbReference>
<sequence>MSTSPEPDDQFTEMTGDPVRARQLRKSLQTILDRSNDPALREMAGEVLSGRLSLRDAANVPAYGEAMRSGMQQGLRAYEAMSESERREAEEEGRRQLDAVRGELDEEARERNRSQGGSGNRPGKHSGRGWSL</sequence>
<reference evidence="2 3" key="1">
    <citation type="submission" date="2024-10" db="EMBL/GenBank/DDBJ databases">
        <title>The Natural Products Discovery Center: Release of the First 8490 Sequenced Strains for Exploring Actinobacteria Biosynthetic Diversity.</title>
        <authorList>
            <person name="Kalkreuter E."/>
            <person name="Kautsar S.A."/>
            <person name="Yang D."/>
            <person name="Bader C.D."/>
            <person name="Teijaro C.N."/>
            <person name="Fluegel L."/>
            <person name="Davis C.M."/>
            <person name="Simpson J.R."/>
            <person name="Lauterbach L."/>
            <person name="Steele A.D."/>
            <person name="Gui C."/>
            <person name="Meng S."/>
            <person name="Li G."/>
            <person name="Viehrig K."/>
            <person name="Ye F."/>
            <person name="Su P."/>
            <person name="Kiefer A.F."/>
            <person name="Nichols A."/>
            <person name="Cepeda A.J."/>
            <person name="Yan W."/>
            <person name="Fan B."/>
            <person name="Jiang Y."/>
            <person name="Adhikari A."/>
            <person name="Zheng C.-J."/>
            <person name="Schuster L."/>
            <person name="Cowan T.M."/>
            <person name="Smanski M.J."/>
            <person name="Chevrette M.G."/>
            <person name="De Carvalho L.P.S."/>
            <person name="Shen B."/>
        </authorList>
    </citation>
    <scope>NUCLEOTIDE SEQUENCE [LARGE SCALE GENOMIC DNA]</scope>
    <source>
        <strain evidence="2 3">NPDC001390</strain>
    </source>
</reference>
<name>A0ABW6UQY3_9ACTN</name>
<evidence type="ECO:0000256" key="1">
    <source>
        <dbReference type="SAM" id="MobiDB-lite"/>
    </source>
</evidence>
<accession>A0ABW6UQY3</accession>
<feature type="compositionally biased region" description="Basic residues" evidence="1">
    <location>
        <begin position="122"/>
        <end position="132"/>
    </location>
</feature>